<dbReference type="InterPro" id="IPR050857">
    <property type="entry name" value="D-2-hydroxyacid_DH"/>
</dbReference>
<dbReference type="SUPFAM" id="SSF52283">
    <property type="entry name" value="Formate/glycerate dehydrogenase catalytic domain-like"/>
    <property type="match status" value="1"/>
</dbReference>
<reference evidence="14 15" key="1">
    <citation type="submission" date="2015-07" db="EMBL/GenBank/DDBJ databases">
        <authorList>
            <person name="Noorani M."/>
        </authorList>
    </citation>
    <scope>NUCLEOTIDE SEQUENCE [LARGE SCALE GENOMIC DNA]</scope>
    <source>
        <strain evidence="14 15">CECT 5088</strain>
    </source>
</reference>
<dbReference type="SUPFAM" id="SSF55021">
    <property type="entry name" value="ACT-like"/>
    <property type="match status" value="1"/>
</dbReference>
<comment type="pathway">
    <text evidence="1 9">Amino-acid biosynthesis; L-serine biosynthesis; L-serine from 3-phospho-D-glycerate: step 1/3.</text>
</comment>
<evidence type="ECO:0000256" key="8">
    <source>
        <dbReference type="ARBA" id="ARBA00048731"/>
    </source>
</evidence>
<evidence type="ECO:0000259" key="12">
    <source>
        <dbReference type="Pfam" id="PF02826"/>
    </source>
</evidence>
<dbReference type="GO" id="GO:0004648">
    <property type="term" value="F:O-phospho-L-serine:2-oxoglutarate aminotransferase activity"/>
    <property type="evidence" value="ECO:0007669"/>
    <property type="project" value="InterPro"/>
</dbReference>
<evidence type="ECO:0000256" key="4">
    <source>
        <dbReference type="ARBA" id="ARBA00021582"/>
    </source>
</evidence>
<dbReference type="NCBIfam" id="TIGR01327">
    <property type="entry name" value="PGDH"/>
    <property type="match status" value="1"/>
</dbReference>
<dbReference type="FunFam" id="3.40.50.720:FF:000021">
    <property type="entry name" value="D-3-phosphoglycerate dehydrogenase"/>
    <property type="match status" value="1"/>
</dbReference>
<dbReference type="Gene3D" id="3.30.1330.90">
    <property type="entry name" value="D-3-phosphoglycerate dehydrogenase, domain 3"/>
    <property type="match status" value="1"/>
</dbReference>
<dbReference type="Gene3D" id="3.40.640.10">
    <property type="entry name" value="Type I PLP-dependent aspartate aminotransferase-like (Major domain)"/>
    <property type="match status" value="1"/>
</dbReference>
<dbReference type="OrthoDB" id="9793626at2"/>
<feature type="domain" description="D-isomer specific 2-hydroxyacid dehydrogenase catalytic" evidence="11">
    <location>
        <begin position="401"/>
        <end position="711"/>
    </location>
</feature>
<keyword evidence="5 9" id="KW-0028">Amino-acid biosynthesis</keyword>
<evidence type="ECO:0000259" key="13">
    <source>
        <dbReference type="Pfam" id="PF19304"/>
    </source>
</evidence>
<dbReference type="InterPro" id="IPR029009">
    <property type="entry name" value="ASB_dom_sf"/>
</dbReference>
<dbReference type="InterPro" id="IPR006140">
    <property type="entry name" value="D-isomer_DH_NAD-bd"/>
</dbReference>
<dbReference type="InterPro" id="IPR036291">
    <property type="entry name" value="NAD(P)-bd_dom_sf"/>
</dbReference>
<dbReference type="InterPro" id="IPR006139">
    <property type="entry name" value="D-isomer_2_OHA_DH_cat_dom"/>
</dbReference>
<dbReference type="Gene3D" id="3.40.50.720">
    <property type="entry name" value="NAD(P)-binding Rossmann-like Domain"/>
    <property type="match status" value="2"/>
</dbReference>
<dbReference type="CDD" id="cd12173">
    <property type="entry name" value="PGDH_4"/>
    <property type="match status" value="1"/>
</dbReference>
<dbReference type="NCBIfam" id="NF002841">
    <property type="entry name" value="PRK03080.1-2"/>
    <property type="match status" value="1"/>
</dbReference>
<dbReference type="InterPro" id="IPR015421">
    <property type="entry name" value="PyrdxlP-dep_Trfase_major"/>
</dbReference>
<feature type="domain" description="D-3-phosphoglycerate dehydrogenase ASB" evidence="13">
    <location>
        <begin position="723"/>
        <end position="840"/>
    </location>
</feature>
<keyword evidence="7 9" id="KW-0520">NAD</keyword>
<dbReference type="Gene3D" id="3.90.1150.10">
    <property type="entry name" value="Aspartate Aminotransferase, domain 1"/>
    <property type="match status" value="1"/>
</dbReference>
<proteinExistence type="inferred from homology"/>
<dbReference type="InterPro" id="IPR029752">
    <property type="entry name" value="D-isomer_DH_CS1"/>
</dbReference>
<dbReference type="InterPro" id="IPR015424">
    <property type="entry name" value="PyrdxlP-dep_Trfase"/>
</dbReference>
<dbReference type="GO" id="GO:0051287">
    <property type="term" value="F:NAD binding"/>
    <property type="evidence" value="ECO:0007669"/>
    <property type="project" value="UniProtKB-UniRule"/>
</dbReference>
<dbReference type="NCBIfam" id="TIGR01365">
    <property type="entry name" value="serC_2"/>
    <property type="match status" value="1"/>
</dbReference>
<evidence type="ECO:0000256" key="2">
    <source>
        <dbReference type="ARBA" id="ARBA00005854"/>
    </source>
</evidence>
<protein>
    <recommendedName>
        <fullName evidence="4 9">D-3-phosphoglycerate dehydrogenase</fullName>
        <ecNumber evidence="3 9">1.1.1.95</ecNumber>
    </recommendedName>
</protein>
<dbReference type="PROSITE" id="PS00671">
    <property type="entry name" value="D_2_HYDROXYACID_DH_3"/>
    <property type="match status" value="1"/>
</dbReference>
<keyword evidence="15" id="KW-1185">Reference proteome</keyword>
<dbReference type="PANTHER" id="PTHR42789:SF1">
    <property type="entry name" value="D-ISOMER SPECIFIC 2-HYDROXYACID DEHYDROGENASE FAMILY PROTEIN (AFU_ORTHOLOGUE AFUA_6G10090)"/>
    <property type="match status" value="1"/>
</dbReference>
<dbReference type="EMBL" id="CXPG01000020">
    <property type="protein sequence ID" value="CTQ33473.1"/>
    <property type="molecule type" value="Genomic_DNA"/>
</dbReference>
<dbReference type="EC" id="1.1.1.95" evidence="3 9"/>
<evidence type="ECO:0000259" key="11">
    <source>
        <dbReference type="Pfam" id="PF00389"/>
    </source>
</evidence>
<dbReference type="Pfam" id="PF00389">
    <property type="entry name" value="2-Hacid_dh"/>
    <property type="match status" value="1"/>
</dbReference>
<dbReference type="Pfam" id="PF02826">
    <property type="entry name" value="2-Hacid_dh_C"/>
    <property type="match status" value="1"/>
</dbReference>
<evidence type="ECO:0000313" key="14">
    <source>
        <dbReference type="EMBL" id="CTQ33473.1"/>
    </source>
</evidence>
<evidence type="ECO:0000256" key="6">
    <source>
        <dbReference type="ARBA" id="ARBA00023002"/>
    </source>
</evidence>
<dbReference type="InterPro" id="IPR045865">
    <property type="entry name" value="ACT-like_dom_sf"/>
</dbReference>
<dbReference type="Pfam" id="PF19304">
    <property type="entry name" value="PGDH_inter"/>
    <property type="match status" value="1"/>
</dbReference>
<comment type="similarity">
    <text evidence="2 9">Belongs to the D-isomer specific 2-hydroxyacid dehydrogenase family.</text>
</comment>
<dbReference type="InterPro" id="IPR015422">
    <property type="entry name" value="PyrdxlP-dep_Trfase_small"/>
</dbReference>
<evidence type="ECO:0000256" key="3">
    <source>
        <dbReference type="ARBA" id="ARBA00013143"/>
    </source>
</evidence>
<dbReference type="InterPro" id="IPR029753">
    <property type="entry name" value="D-isomer_DH_CS"/>
</dbReference>
<dbReference type="Proteomes" id="UP000048908">
    <property type="component" value="Unassembled WGS sequence"/>
</dbReference>
<dbReference type="SUPFAM" id="SSF53383">
    <property type="entry name" value="PLP-dependent transferases"/>
    <property type="match status" value="1"/>
</dbReference>
<name>A0A0M6XTA3_9RHOB</name>
<dbReference type="SUPFAM" id="SSF143548">
    <property type="entry name" value="Serine metabolism enzymes domain"/>
    <property type="match status" value="1"/>
</dbReference>
<dbReference type="InterPro" id="IPR045626">
    <property type="entry name" value="PGDH_ASB_dom"/>
</dbReference>
<dbReference type="InterPro" id="IPR006271">
    <property type="entry name" value="Pser_aminoTfrase_methanosarc"/>
</dbReference>
<accession>A0A0M6XTA3</accession>
<dbReference type="AlphaFoldDB" id="A0A0M6XTA3"/>
<dbReference type="PROSITE" id="PS00670">
    <property type="entry name" value="D_2_HYDROXYACID_DH_2"/>
    <property type="match status" value="1"/>
</dbReference>
<dbReference type="STRING" id="282197.SAMN04488517_102303"/>
<feature type="region of interest" description="Disordered" evidence="10">
    <location>
        <begin position="1"/>
        <end position="21"/>
    </location>
</feature>
<dbReference type="PANTHER" id="PTHR42789">
    <property type="entry name" value="D-ISOMER SPECIFIC 2-HYDROXYACID DEHYDROGENASE FAMILY PROTEIN (AFU_ORTHOLOGUE AFUA_6G10090)"/>
    <property type="match status" value="1"/>
</dbReference>
<dbReference type="GO" id="GO:0004617">
    <property type="term" value="F:phosphoglycerate dehydrogenase activity"/>
    <property type="evidence" value="ECO:0007669"/>
    <property type="project" value="UniProtKB-UniRule"/>
</dbReference>
<feature type="domain" description="D-isomer specific 2-hydroxyacid dehydrogenase NAD-binding" evidence="12">
    <location>
        <begin position="505"/>
        <end position="679"/>
    </location>
</feature>
<dbReference type="InterPro" id="IPR006236">
    <property type="entry name" value="PGDH"/>
</dbReference>
<dbReference type="CDD" id="cd04902">
    <property type="entry name" value="ACT_3PGDH-xct"/>
    <property type="match status" value="1"/>
</dbReference>
<evidence type="ECO:0000256" key="5">
    <source>
        <dbReference type="ARBA" id="ARBA00022605"/>
    </source>
</evidence>
<keyword evidence="9" id="KW-0718">Serine biosynthesis</keyword>
<evidence type="ECO:0000313" key="15">
    <source>
        <dbReference type="Proteomes" id="UP000048908"/>
    </source>
</evidence>
<comment type="catalytic activity">
    <reaction evidence="8 9">
        <text>(2R)-3-phosphoglycerate + NAD(+) = 3-phosphooxypyruvate + NADH + H(+)</text>
        <dbReference type="Rhea" id="RHEA:12641"/>
        <dbReference type="ChEBI" id="CHEBI:15378"/>
        <dbReference type="ChEBI" id="CHEBI:18110"/>
        <dbReference type="ChEBI" id="CHEBI:57540"/>
        <dbReference type="ChEBI" id="CHEBI:57945"/>
        <dbReference type="ChEBI" id="CHEBI:58272"/>
        <dbReference type="EC" id="1.1.1.95"/>
    </reaction>
</comment>
<dbReference type="PROSITE" id="PS00065">
    <property type="entry name" value="D_2_HYDROXYACID_DH_1"/>
    <property type="match status" value="1"/>
</dbReference>
<dbReference type="UniPathway" id="UPA00135">
    <property type="reaction ID" value="UER00196"/>
</dbReference>
<evidence type="ECO:0000256" key="9">
    <source>
        <dbReference type="RuleBase" id="RU363003"/>
    </source>
</evidence>
<organism evidence="14 15">
    <name type="scientific">Jannaschia rubra</name>
    <dbReference type="NCBI Taxonomy" id="282197"/>
    <lineage>
        <taxon>Bacteria</taxon>
        <taxon>Pseudomonadati</taxon>
        <taxon>Pseudomonadota</taxon>
        <taxon>Alphaproteobacteria</taxon>
        <taxon>Rhodobacterales</taxon>
        <taxon>Roseobacteraceae</taxon>
        <taxon>Jannaschia</taxon>
    </lineage>
</organism>
<evidence type="ECO:0000256" key="7">
    <source>
        <dbReference type="ARBA" id="ARBA00023027"/>
    </source>
</evidence>
<gene>
    <name evidence="14" type="primary">serA</name>
    <name evidence="14" type="ORF">JAN5088_02255</name>
</gene>
<keyword evidence="6 9" id="KW-0560">Oxidoreductase</keyword>
<evidence type="ECO:0000256" key="1">
    <source>
        <dbReference type="ARBA" id="ARBA00005216"/>
    </source>
</evidence>
<dbReference type="SUPFAM" id="SSF51735">
    <property type="entry name" value="NAD(P)-binding Rossmann-fold domains"/>
    <property type="match status" value="1"/>
</dbReference>
<evidence type="ECO:0000256" key="10">
    <source>
        <dbReference type="SAM" id="MobiDB-lite"/>
    </source>
</evidence>
<dbReference type="GO" id="GO:0006564">
    <property type="term" value="P:L-serine biosynthetic process"/>
    <property type="evidence" value="ECO:0007669"/>
    <property type="project" value="UniProtKB-UniRule"/>
</dbReference>
<sequence length="926" mass="100020">MSDLTTPATRPVNPRFSSGPCAKHPGFSLTDLSDAPLGRSHRAAAGKAKLQSAIDRTRVLLGVPEDYRIGIVPASDTGAYEMAMWTMLGARPVTMLAWESFGSGWVTDAVKQLHLDVEVRTADYGHLPDLSIDSDRDICFTWNGTTSGVRVPDADWIADDRGGLTLCDATSAAFAMDLPWDKLDVTTFSWQKVLGGEGAHGMLILSPRAVERLESYTPAWPLPKIFRLTKGGKLIEGIFRGETINTPSMLCVEDYLRALDWAETLGLRGLVARADASAHHIWDFCDSHDWIANLAVDPATRSTTSVCLRFTDDSLPEDFAKRVARRLEAEGVAFDVANYRDAPAGLRIWCGSTVEPADVAALLPWVEWAYRAERAAWSTGPAVPPHRPFPISKEPTMAPKVLISDSLSDAAVQIFRDRSIDVTFDPSLGKDKDRLAQVIGDYDGLAIRSATKVTEKLLAAAPNLKVVGRAGIGTDNIDKDAASRRGVIVMNTPYGNMITTAEHAIAMMFAVARQIPEANASTHAGKWEKSRFMGVELSGKTLGVIGAGNIGGIVCDRARALRMKVVAYDPFLSEERATQLQVEKVELDDLLKRADFITLHVPLTDQTKNILSAENIAKTKPGVRIVNCARGGLVDEEALAEALKSGHVAGAAFDVFATEPATASPLFNLPNVVVTPHLGAATTEAQENVALQVAEQMSDYLLTGAVTNALNMPSVTAEEAKVMGPWLKVAEHLGAFVGQMTDEPIQAIEVIYNGSVAAMNLDALNCSAIAGVMKATNPDVNMVSAPLVARERGVEISTTRQDKTGAFDGYIKLVVRTDRRERSVAGTVFSDGKPRFIQIKGINIDAEVGEHMLYTTNHDEPGIIGALGVTMGKNGVNIANFTLGRSDRDKDAIALLYLDEQPSAGVLDQLRQTGLFRNISPLRFNV</sequence>
<dbReference type="Gene3D" id="3.30.70.260">
    <property type="match status" value="1"/>
</dbReference>
<dbReference type="CDD" id="cd01494">
    <property type="entry name" value="AAT_I"/>
    <property type="match status" value="1"/>
</dbReference>